<dbReference type="STRING" id="53254.SAMN05660750_00777"/>
<feature type="domain" description="HTH tetR-type" evidence="6">
    <location>
        <begin position="15"/>
        <end position="75"/>
    </location>
</feature>
<keyword evidence="9" id="KW-1185">Reference proteome</keyword>
<evidence type="ECO:0000256" key="1">
    <source>
        <dbReference type="ARBA" id="ARBA00022491"/>
    </source>
</evidence>
<dbReference type="RefSeq" id="WP_055729091.1">
    <property type="nucleotide sequence ID" value="NZ_LMAR01000046.1"/>
</dbReference>
<evidence type="ECO:0000313" key="9">
    <source>
        <dbReference type="Proteomes" id="UP000051562"/>
    </source>
</evidence>
<name>A0A0Q3I3Y2_9HYPH</name>
<dbReference type="PROSITE" id="PS50977">
    <property type="entry name" value="HTH_TETR_2"/>
    <property type="match status" value="1"/>
</dbReference>
<sequence>MPPVLPATLSDSALSERHIRILDAAERVFARAGFHAATMQDVAAEAGMSPGNLYRYFNSKDAIIAGMSERDRSLIAEDFGSLCPANGSLLDQLEELGRKHLVRQPREKAVIALQIWAEAARNPEMARMCADIEGTVIEGLATAIGEAKRNGELPPRLDEHRFLLAISMMADGFFCRRAMDPTFDEAVAADTLFAGMRQLAQSMLLPDPDPKP</sequence>
<dbReference type="Pfam" id="PF13977">
    <property type="entry name" value="TetR_C_6"/>
    <property type="match status" value="1"/>
</dbReference>
<evidence type="ECO:0000256" key="5">
    <source>
        <dbReference type="PROSITE-ProRule" id="PRU00335"/>
    </source>
</evidence>
<evidence type="ECO:0000259" key="6">
    <source>
        <dbReference type="PROSITE" id="PS50977"/>
    </source>
</evidence>
<reference evidence="7 9" key="1">
    <citation type="submission" date="2015-10" db="EMBL/GenBank/DDBJ databases">
        <title>Draft genome of Bosea thiooxidans.</title>
        <authorList>
            <person name="Wang X."/>
        </authorList>
    </citation>
    <scope>NUCLEOTIDE SEQUENCE [LARGE SCALE GENOMIC DNA]</scope>
    <source>
        <strain evidence="7 9">CGMCC 9174</strain>
    </source>
</reference>
<proteinExistence type="predicted"/>
<keyword evidence="1" id="KW-0678">Repressor</keyword>
<dbReference type="EMBL" id="LMAR01000046">
    <property type="protein sequence ID" value="KQK29647.1"/>
    <property type="molecule type" value="Genomic_DNA"/>
</dbReference>
<dbReference type="InterPro" id="IPR001647">
    <property type="entry name" value="HTH_TetR"/>
</dbReference>
<protein>
    <submittedName>
        <fullName evidence="8">Transcriptional regulator, TetR family</fullName>
    </submittedName>
</protein>
<dbReference type="InterPro" id="IPR039538">
    <property type="entry name" value="BetI_C"/>
</dbReference>
<dbReference type="SUPFAM" id="SSF46689">
    <property type="entry name" value="Homeodomain-like"/>
    <property type="match status" value="1"/>
</dbReference>
<organism evidence="7 9">
    <name type="scientific">Bosea thiooxidans</name>
    <dbReference type="NCBI Taxonomy" id="53254"/>
    <lineage>
        <taxon>Bacteria</taxon>
        <taxon>Pseudomonadati</taxon>
        <taxon>Pseudomonadota</taxon>
        <taxon>Alphaproteobacteria</taxon>
        <taxon>Hyphomicrobiales</taxon>
        <taxon>Boseaceae</taxon>
        <taxon>Bosea</taxon>
    </lineage>
</organism>
<dbReference type="GO" id="GO:0003700">
    <property type="term" value="F:DNA-binding transcription factor activity"/>
    <property type="evidence" value="ECO:0007669"/>
    <property type="project" value="TreeGrafter"/>
</dbReference>
<dbReference type="PANTHER" id="PTHR30055:SF226">
    <property type="entry name" value="HTH-TYPE TRANSCRIPTIONAL REGULATOR PKSA"/>
    <property type="match status" value="1"/>
</dbReference>
<dbReference type="SUPFAM" id="SSF48498">
    <property type="entry name" value="Tetracyclin repressor-like, C-terminal domain"/>
    <property type="match status" value="1"/>
</dbReference>
<evidence type="ECO:0000256" key="3">
    <source>
        <dbReference type="ARBA" id="ARBA00023125"/>
    </source>
</evidence>
<dbReference type="Gene3D" id="1.10.357.10">
    <property type="entry name" value="Tetracycline Repressor, domain 2"/>
    <property type="match status" value="1"/>
</dbReference>
<gene>
    <name evidence="7" type="ORF">ARD30_16910</name>
    <name evidence="8" type="ORF">SAMN05660750_00777</name>
</gene>
<dbReference type="AlphaFoldDB" id="A0A0Q3I3Y2"/>
<evidence type="ECO:0000313" key="10">
    <source>
        <dbReference type="Proteomes" id="UP000190130"/>
    </source>
</evidence>
<dbReference type="Pfam" id="PF00440">
    <property type="entry name" value="TetR_N"/>
    <property type="match status" value="1"/>
</dbReference>
<dbReference type="InterPro" id="IPR009057">
    <property type="entry name" value="Homeodomain-like_sf"/>
</dbReference>
<dbReference type="GO" id="GO:0000976">
    <property type="term" value="F:transcription cis-regulatory region binding"/>
    <property type="evidence" value="ECO:0007669"/>
    <property type="project" value="TreeGrafter"/>
</dbReference>
<dbReference type="Proteomes" id="UP000051562">
    <property type="component" value="Unassembled WGS sequence"/>
</dbReference>
<dbReference type="InterPro" id="IPR050109">
    <property type="entry name" value="HTH-type_TetR-like_transc_reg"/>
</dbReference>
<dbReference type="PRINTS" id="PR00455">
    <property type="entry name" value="HTHTETR"/>
</dbReference>
<keyword evidence="4" id="KW-0804">Transcription</keyword>
<dbReference type="EMBL" id="FUYX01000002">
    <property type="protein sequence ID" value="SKB45696.1"/>
    <property type="molecule type" value="Genomic_DNA"/>
</dbReference>
<keyword evidence="2" id="KW-0805">Transcription regulation</keyword>
<accession>A0A0Q3I3Y2</accession>
<evidence type="ECO:0000313" key="8">
    <source>
        <dbReference type="EMBL" id="SKB45696.1"/>
    </source>
</evidence>
<dbReference type="PANTHER" id="PTHR30055">
    <property type="entry name" value="HTH-TYPE TRANSCRIPTIONAL REGULATOR RUTR"/>
    <property type="match status" value="1"/>
</dbReference>
<dbReference type="InterPro" id="IPR036271">
    <property type="entry name" value="Tet_transcr_reg_TetR-rel_C_sf"/>
</dbReference>
<keyword evidence="3 5" id="KW-0238">DNA-binding</keyword>
<feature type="DNA-binding region" description="H-T-H motif" evidence="5">
    <location>
        <begin position="38"/>
        <end position="57"/>
    </location>
</feature>
<reference evidence="8 10" key="2">
    <citation type="submission" date="2017-02" db="EMBL/GenBank/DDBJ databases">
        <authorList>
            <person name="Peterson S.W."/>
        </authorList>
    </citation>
    <scope>NUCLEOTIDE SEQUENCE [LARGE SCALE GENOMIC DNA]</scope>
    <source>
        <strain evidence="8 10">DSM 9653</strain>
    </source>
</reference>
<evidence type="ECO:0000313" key="7">
    <source>
        <dbReference type="EMBL" id="KQK29647.1"/>
    </source>
</evidence>
<evidence type="ECO:0000256" key="2">
    <source>
        <dbReference type="ARBA" id="ARBA00023015"/>
    </source>
</evidence>
<dbReference type="Proteomes" id="UP000190130">
    <property type="component" value="Unassembled WGS sequence"/>
</dbReference>
<evidence type="ECO:0000256" key="4">
    <source>
        <dbReference type="ARBA" id="ARBA00023163"/>
    </source>
</evidence>